<keyword evidence="1" id="KW-0004">4Fe-4S</keyword>
<evidence type="ECO:0000256" key="5">
    <source>
        <dbReference type="ARBA" id="ARBA00023014"/>
    </source>
</evidence>
<reference evidence="7 8" key="1">
    <citation type="submission" date="2021-02" db="EMBL/GenBank/DDBJ databases">
        <title>Activity-based single-cell genomes from oceanic crustal fluid captures similar information to metagenomic and metatranscriptomic surveys with orders of magnitude less sampling.</title>
        <authorList>
            <person name="D'Angelo T.S."/>
            <person name="Orcutt B.N."/>
        </authorList>
    </citation>
    <scope>NUCLEOTIDE SEQUENCE [LARGE SCALE GENOMIC DNA]</scope>
    <source>
        <strain evidence="7">AH-315-G02</strain>
    </source>
</reference>
<evidence type="ECO:0000256" key="4">
    <source>
        <dbReference type="ARBA" id="ARBA00023004"/>
    </source>
</evidence>
<dbReference type="Pfam" id="PF02754">
    <property type="entry name" value="CCG"/>
    <property type="match status" value="2"/>
</dbReference>
<protein>
    <submittedName>
        <fullName evidence="7">(Fe-S)-binding protein</fullName>
    </submittedName>
</protein>
<sequence>MQYPDGLACCGLADCAAGDCASAQKKARRNIEVMGATEGPILVTCASCYAHLKKYPELFIHDAHWQTRAEEMALRVMELSEFLENQSVRHSASGTEEEQKLRVFYHDPCHLRHETPSVDKAREQLEKTGEMEVIELPDGPRCCGQGGLFYVAHPDISAAIRDQLVQDVLALKPDVVTSTCSGCLMQWQQGLVAAGSEIKVLHLAQLLKEKNGVEFFLYQFSVIQ</sequence>
<organism evidence="7 8">
    <name type="scientific">Desulfotalea psychrophila</name>
    <dbReference type="NCBI Taxonomy" id="84980"/>
    <lineage>
        <taxon>Bacteria</taxon>
        <taxon>Pseudomonadati</taxon>
        <taxon>Thermodesulfobacteriota</taxon>
        <taxon>Desulfobulbia</taxon>
        <taxon>Desulfobulbales</taxon>
        <taxon>Desulfocapsaceae</taxon>
        <taxon>Desulfotalea</taxon>
    </lineage>
</organism>
<gene>
    <name evidence="7" type="ORF">JYU06_00855</name>
</gene>
<evidence type="ECO:0000256" key="1">
    <source>
        <dbReference type="ARBA" id="ARBA00022485"/>
    </source>
</evidence>
<evidence type="ECO:0000256" key="3">
    <source>
        <dbReference type="ARBA" id="ARBA00022737"/>
    </source>
</evidence>
<feature type="domain" description="Cysteine-rich" evidence="6">
    <location>
        <begin position="3"/>
        <end position="53"/>
    </location>
</feature>
<dbReference type="InterPro" id="IPR004017">
    <property type="entry name" value="Cys_rich_dom"/>
</dbReference>
<evidence type="ECO:0000256" key="2">
    <source>
        <dbReference type="ARBA" id="ARBA00022723"/>
    </source>
</evidence>
<evidence type="ECO:0000259" key="6">
    <source>
        <dbReference type="Pfam" id="PF02754"/>
    </source>
</evidence>
<dbReference type="Proteomes" id="UP000717534">
    <property type="component" value="Unassembled WGS sequence"/>
</dbReference>
<name>A0ABS3AT00_9BACT</name>
<evidence type="ECO:0000313" key="7">
    <source>
        <dbReference type="EMBL" id="MBN4068062.1"/>
    </source>
</evidence>
<evidence type="ECO:0000313" key="8">
    <source>
        <dbReference type="Proteomes" id="UP000717534"/>
    </source>
</evidence>
<proteinExistence type="predicted"/>
<dbReference type="EMBL" id="JAFITO010000003">
    <property type="protein sequence ID" value="MBN4068062.1"/>
    <property type="molecule type" value="Genomic_DNA"/>
</dbReference>
<dbReference type="PANTHER" id="PTHR32479">
    <property type="entry name" value="GLYCOLATE OXIDASE IRON-SULFUR SUBUNIT"/>
    <property type="match status" value="1"/>
</dbReference>
<comment type="caution">
    <text evidence="7">The sequence shown here is derived from an EMBL/GenBank/DDBJ whole genome shotgun (WGS) entry which is preliminary data.</text>
</comment>
<keyword evidence="4" id="KW-0408">Iron</keyword>
<keyword evidence="2" id="KW-0479">Metal-binding</keyword>
<keyword evidence="5" id="KW-0411">Iron-sulfur</keyword>
<accession>A0ABS3AT00</accession>
<dbReference type="PANTHER" id="PTHR32479:SF19">
    <property type="entry name" value="ANAEROBIC GLYCEROL-3-PHOSPHATE DEHYDROGENASE SUBUNIT C"/>
    <property type="match status" value="1"/>
</dbReference>
<keyword evidence="8" id="KW-1185">Reference proteome</keyword>
<keyword evidence="3" id="KW-0677">Repeat</keyword>
<feature type="domain" description="Cysteine-rich" evidence="6">
    <location>
        <begin position="103"/>
        <end position="186"/>
    </location>
</feature>